<evidence type="ECO:0000313" key="2">
    <source>
        <dbReference type="Proteomes" id="UP000323653"/>
    </source>
</evidence>
<organism evidence="1 2">
    <name type="scientific">Pedobacter aquae</name>
    <dbReference type="NCBI Taxonomy" id="2605747"/>
    <lineage>
        <taxon>Bacteria</taxon>
        <taxon>Pseudomonadati</taxon>
        <taxon>Bacteroidota</taxon>
        <taxon>Sphingobacteriia</taxon>
        <taxon>Sphingobacteriales</taxon>
        <taxon>Sphingobacteriaceae</taxon>
        <taxon>Pedobacter</taxon>
    </lineage>
</organism>
<dbReference type="EMBL" id="CP043329">
    <property type="protein sequence ID" value="QEK52759.1"/>
    <property type="molecule type" value="Genomic_DNA"/>
</dbReference>
<reference evidence="1 2" key="1">
    <citation type="submission" date="2019-08" db="EMBL/GenBank/DDBJ databases">
        <title>Pedobacter sp. nov., isolated from Han river, South Korea.</title>
        <authorList>
            <person name="Lee D.-H."/>
            <person name="Kim Y.-S."/>
            <person name="Hwang E.-M."/>
            <person name="Le Tran T.C."/>
            <person name="Cha C.-J."/>
        </authorList>
    </citation>
    <scope>NUCLEOTIDE SEQUENCE [LARGE SCALE GENOMIC DNA]</scope>
    <source>
        <strain evidence="1 2">CJ43</strain>
    </source>
</reference>
<keyword evidence="2" id="KW-1185">Reference proteome</keyword>
<accession>A0A5C0VKU8</accession>
<dbReference type="KEGG" id="pej:FYC62_14640"/>
<dbReference type="Proteomes" id="UP000323653">
    <property type="component" value="Chromosome"/>
</dbReference>
<dbReference type="AlphaFoldDB" id="A0A5C0VKU8"/>
<sequence length="82" mass="9330">MKANKQILILCEGITEYLYARSMQMELPRALQRSVSINVSQAKQQDPKSLVLEAIKKSAAAKKDRNSYDDVWLFLITTINLS</sequence>
<gene>
    <name evidence="1" type="ORF">FYC62_14640</name>
</gene>
<dbReference type="Pfam" id="PF13707">
    <property type="entry name" value="RloB"/>
    <property type="match status" value="1"/>
</dbReference>
<name>A0A5C0VKU8_9SPHI</name>
<protein>
    <submittedName>
        <fullName evidence="1">RloB domain-containing protein</fullName>
    </submittedName>
</protein>
<dbReference type="InterPro" id="IPR025591">
    <property type="entry name" value="RloB"/>
</dbReference>
<evidence type="ECO:0000313" key="1">
    <source>
        <dbReference type="EMBL" id="QEK52759.1"/>
    </source>
</evidence>
<proteinExistence type="predicted"/>